<evidence type="ECO:0008006" key="4">
    <source>
        <dbReference type="Google" id="ProtNLM"/>
    </source>
</evidence>
<keyword evidence="1" id="KW-0472">Membrane</keyword>
<gene>
    <name evidence="2" type="ORF">POCTA_138.1.T0840003</name>
</gene>
<dbReference type="Proteomes" id="UP000683925">
    <property type="component" value="Unassembled WGS sequence"/>
</dbReference>
<protein>
    <recommendedName>
        <fullName evidence="4">Transmembrane protein</fullName>
    </recommendedName>
</protein>
<organism evidence="2 3">
    <name type="scientific">Paramecium octaurelia</name>
    <dbReference type="NCBI Taxonomy" id="43137"/>
    <lineage>
        <taxon>Eukaryota</taxon>
        <taxon>Sar</taxon>
        <taxon>Alveolata</taxon>
        <taxon>Ciliophora</taxon>
        <taxon>Intramacronucleata</taxon>
        <taxon>Oligohymenophorea</taxon>
        <taxon>Peniculida</taxon>
        <taxon>Parameciidae</taxon>
        <taxon>Paramecium</taxon>
    </lineage>
</organism>
<feature type="transmembrane region" description="Helical" evidence="1">
    <location>
        <begin position="20"/>
        <end position="43"/>
    </location>
</feature>
<comment type="caution">
    <text evidence="2">The sequence shown here is derived from an EMBL/GenBank/DDBJ whole genome shotgun (WGS) entry which is preliminary data.</text>
</comment>
<evidence type="ECO:0000313" key="2">
    <source>
        <dbReference type="EMBL" id="CAD8184692.1"/>
    </source>
</evidence>
<proteinExistence type="predicted"/>
<sequence>MNQSCTVCLLQPFSHLFQAAFNFTAVFTGIVHILLQSACLLYFQSCCCLNQIIHVWLATWIFALQFFQIYLNLYHYIFAIQTQLRKWLLLFFGNHEQEIFQRLLQLR</sequence>
<dbReference type="AlphaFoldDB" id="A0A8S1W7U7"/>
<evidence type="ECO:0000256" key="1">
    <source>
        <dbReference type="SAM" id="Phobius"/>
    </source>
</evidence>
<evidence type="ECO:0000313" key="3">
    <source>
        <dbReference type="Proteomes" id="UP000683925"/>
    </source>
</evidence>
<dbReference type="EMBL" id="CAJJDP010000083">
    <property type="protein sequence ID" value="CAD8184692.1"/>
    <property type="molecule type" value="Genomic_DNA"/>
</dbReference>
<name>A0A8S1W7U7_PAROT</name>
<accession>A0A8S1W7U7</accession>
<feature type="transmembrane region" description="Helical" evidence="1">
    <location>
        <begin position="55"/>
        <end position="77"/>
    </location>
</feature>
<keyword evidence="1" id="KW-0812">Transmembrane</keyword>
<keyword evidence="1" id="KW-1133">Transmembrane helix</keyword>
<reference evidence="2" key="1">
    <citation type="submission" date="2021-01" db="EMBL/GenBank/DDBJ databases">
        <authorList>
            <consortium name="Genoscope - CEA"/>
            <person name="William W."/>
        </authorList>
    </citation>
    <scope>NUCLEOTIDE SEQUENCE</scope>
</reference>
<keyword evidence="3" id="KW-1185">Reference proteome</keyword>